<protein>
    <submittedName>
        <fullName evidence="2">Sodefrin-like factor</fullName>
    </submittedName>
</protein>
<reference evidence="2" key="1">
    <citation type="submission" date="2022-11" db="UniProtKB">
        <authorList>
            <consortium name="WormBaseParasite"/>
        </authorList>
    </citation>
    <scope>IDENTIFICATION</scope>
</reference>
<sequence length="145" mass="16508">MRIGFGPDVKTQGLKVCDACVFYRCTGDGGNNIMSGFGCYEDFDKFCQNVPADVKESVKTNIKASYHFDKDYLVVTCSMDDDCSSEEYRRYYDVHNFDKIETNSFSDGTCEHGIAEASFSPSLQIIHLNLLFGIIISEFIFYHFF</sequence>
<name>A0A914YK00_9BILA</name>
<keyword evidence="1" id="KW-1185">Reference proteome</keyword>
<evidence type="ECO:0000313" key="2">
    <source>
        <dbReference type="WBParaSite" id="PSU_v2.g19859.t1"/>
    </source>
</evidence>
<dbReference type="AlphaFoldDB" id="A0A914YK00"/>
<evidence type="ECO:0000313" key="1">
    <source>
        <dbReference type="Proteomes" id="UP000887577"/>
    </source>
</evidence>
<organism evidence="1 2">
    <name type="scientific">Panagrolaimus superbus</name>
    <dbReference type="NCBI Taxonomy" id="310955"/>
    <lineage>
        <taxon>Eukaryota</taxon>
        <taxon>Metazoa</taxon>
        <taxon>Ecdysozoa</taxon>
        <taxon>Nematoda</taxon>
        <taxon>Chromadorea</taxon>
        <taxon>Rhabditida</taxon>
        <taxon>Tylenchina</taxon>
        <taxon>Panagrolaimomorpha</taxon>
        <taxon>Panagrolaimoidea</taxon>
        <taxon>Panagrolaimidae</taxon>
        <taxon>Panagrolaimus</taxon>
    </lineage>
</organism>
<dbReference type="WBParaSite" id="PSU_v2.g19859.t1">
    <property type="protein sequence ID" value="PSU_v2.g19859.t1"/>
    <property type="gene ID" value="PSU_v2.g19859"/>
</dbReference>
<dbReference type="Proteomes" id="UP000887577">
    <property type="component" value="Unplaced"/>
</dbReference>
<accession>A0A914YK00</accession>
<proteinExistence type="predicted"/>